<feature type="domain" description="FAD dependent oxidoreductase" evidence="2">
    <location>
        <begin position="4"/>
        <end position="392"/>
    </location>
</feature>
<dbReference type="Proteomes" id="UP000295122">
    <property type="component" value="Unassembled WGS sequence"/>
</dbReference>
<gene>
    <name evidence="3" type="ORF">EV668_4474</name>
</gene>
<dbReference type="EMBL" id="SNZR01000017">
    <property type="protein sequence ID" value="TDR85353.1"/>
    <property type="molecule type" value="Genomic_DNA"/>
</dbReference>
<dbReference type="OrthoDB" id="9805337at2"/>
<dbReference type="AlphaFoldDB" id="A0A4R7BK05"/>
<protein>
    <submittedName>
        <fullName evidence="3">D-amino-acid dehydrogenase</fullName>
    </submittedName>
</protein>
<dbReference type="GO" id="GO:0016491">
    <property type="term" value="F:oxidoreductase activity"/>
    <property type="evidence" value="ECO:0007669"/>
    <property type="project" value="UniProtKB-KW"/>
</dbReference>
<proteinExistence type="predicted"/>
<comment type="caution">
    <text evidence="3">The sequence shown here is derived from an EMBL/GenBank/DDBJ whole genome shotgun (WGS) entry which is preliminary data.</text>
</comment>
<dbReference type="InterPro" id="IPR036188">
    <property type="entry name" value="FAD/NAD-bd_sf"/>
</dbReference>
<dbReference type="GO" id="GO:0005737">
    <property type="term" value="C:cytoplasm"/>
    <property type="evidence" value="ECO:0007669"/>
    <property type="project" value="TreeGrafter"/>
</dbReference>
<dbReference type="Gene3D" id="3.50.50.60">
    <property type="entry name" value="FAD/NAD(P)-binding domain"/>
    <property type="match status" value="2"/>
</dbReference>
<dbReference type="PANTHER" id="PTHR13847">
    <property type="entry name" value="SARCOSINE DEHYDROGENASE-RELATED"/>
    <property type="match status" value="1"/>
</dbReference>
<evidence type="ECO:0000256" key="1">
    <source>
        <dbReference type="ARBA" id="ARBA00023002"/>
    </source>
</evidence>
<keyword evidence="4" id="KW-1185">Reference proteome</keyword>
<keyword evidence="1" id="KW-0560">Oxidoreductase</keyword>
<dbReference type="Gene3D" id="3.30.9.10">
    <property type="entry name" value="D-Amino Acid Oxidase, subunit A, domain 2"/>
    <property type="match status" value="1"/>
</dbReference>
<dbReference type="InterPro" id="IPR006076">
    <property type="entry name" value="FAD-dep_OxRdtase"/>
</dbReference>
<dbReference type="PANTHER" id="PTHR13847:SF289">
    <property type="entry name" value="GLYCINE OXIDASE"/>
    <property type="match status" value="1"/>
</dbReference>
<name>A0A4R7BK05_9HYPH</name>
<evidence type="ECO:0000313" key="3">
    <source>
        <dbReference type="EMBL" id="TDR85353.1"/>
    </source>
</evidence>
<dbReference type="RefSeq" id="WP_133774294.1">
    <property type="nucleotide sequence ID" value="NZ_SNZR01000017.1"/>
</dbReference>
<organism evidence="3 4">
    <name type="scientific">Enterovirga rhinocerotis</name>
    <dbReference type="NCBI Taxonomy" id="1339210"/>
    <lineage>
        <taxon>Bacteria</taxon>
        <taxon>Pseudomonadati</taxon>
        <taxon>Pseudomonadota</taxon>
        <taxon>Alphaproteobacteria</taxon>
        <taxon>Hyphomicrobiales</taxon>
        <taxon>Methylobacteriaceae</taxon>
        <taxon>Enterovirga</taxon>
    </lineage>
</organism>
<accession>A0A4R7BK05</accession>
<reference evidence="3 4" key="1">
    <citation type="submission" date="2019-03" db="EMBL/GenBank/DDBJ databases">
        <title>Genomic Encyclopedia of Type Strains, Phase IV (KMG-IV): sequencing the most valuable type-strain genomes for metagenomic binning, comparative biology and taxonomic classification.</title>
        <authorList>
            <person name="Goeker M."/>
        </authorList>
    </citation>
    <scope>NUCLEOTIDE SEQUENCE [LARGE SCALE GENOMIC DNA]</scope>
    <source>
        <strain evidence="3 4">DSM 25903</strain>
    </source>
</reference>
<dbReference type="SUPFAM" id="SSF51905">
    <property type="entry name" value="FAD/NAD(P)-binding domain"/>
    <property type="match status" value="1"/>
</dbReference>
<evidence type="ECO:0000313" key="4">
    <source>
        <dbReference type="Proteomes" id="UP000295122"/>
    </source>
</evidence>
<evidence type="ECO:0000259" key="2">
    <source>
        <dbReference type="Pfam" id="PF01266"/>
    </source>
</evidence>
<dbReference type="Pfam" id="PF01266">
    <property type="entry name" value="DAO"/>
    <property type="match status" value="1"/>
</dbReference>
<sequence length="410" mass="44710">MRSAIVLGAGMAGLGAALHLQERGWSVILIDRGQPGRETSYGNSGIIQAEAVEPYPMPRDWRSLLDIAIGRTNDVHFEWGALHHHVGPLLRYWWYSAPRRHAAVSQAYASIIRHALPEHQRLIAAAGAEALARPGGFRVLHRDTRAMDKAAANAERLRTLYGVRSKIMSPGELGAAEPALTSCGAGAIHWEASWSISDPGALTTAYADLFRRRGGTVRRDGAETLTQAGSGWIVHGEAGPIEAEAAVVALGPWSPDFLRPLGYRFPMVRKRGYHRHWRGRRTVSLPLLDAANGYVMAPMAKGLRITTGAEFSVPDAGASLTQLARAERAAGELLDLEAPYENQPWFGTRPCMPDMLPVIGEAPRHRGLWFHFGHGHQGFTLGPASGRLLAERMSGETPFVPAEPFDPARY</sequence>